<evidence type="ECO:0000313" key="2">
    <source>
        <dbReference type="EMBL" id="TFI59291.1"/>
    </source>
</evidence>
<dbReference type="Pfam" id="PF21834">
    <property type="entry name" value="DUF6894"/>
    <property type="match status" value="1"/>
</dbReference>
<protein>
    <recommendedName>
        <fullName evidence="1">DUF6894 domain-containing protein</fullName>
    </recommendedName>
</protein>
<evidence type="ECO:0000313" key="3">
    <source>
        <dbReference type="Proteomes" id="UP000298213"/>
    </source>
</evidence>
<accession>A0A4Y8ZTF4</accession>
<proteinExistence type="predicted"/>
<feature type="domain" description="DUF6894" evidence="1">
    <location>
        <begin position="3"/>
        <end position="68"/>
    </location>
</feature>
<dbReference type="EMBL" id="SPDV01000008">
    <property type="protein sequence ID" value="TFI59291.1"/>
    <property type="molecule type" value="Genomic_DNA"/>
</dbReference>
<name>A0A4Y8ZTF4_9SPHN</name>
<organism evidence="2 3">
    <name type="scientific">Sphingomonas parva</name>
    <dbReference type="NCBI Taxonomy" id="2555898"/>
    <lineage>
        <taxon>Bacteria</taxon>
        <taxon>Pseudomonadati</taxon>
        <taxon>Pseudomonadota</taxon>
        <taxon>Alphaproteobacteria</taxon>
        <taxon>Sphingomonadales</taxon>
        <taxon>Sphingomonadaceae</taxon>
        <taxon>Sphingomonas</taxon>
    </lineage>
</organism>
<dbReference type="AlphaFoldDB" id="A0A4Y8ZTF4"/>
<dbReference type="InterPro" id="IPR054189">
    <property type="entry name" value="DUF6894"/>
</dbReference>
<sequence length="82" mass="9280">MARYFFNIVENDHKIDTVGADYANPEIARMEAVRFAGEMLKSEPERVWKGAELRIEATDIWGTVLFTLLIAGVDAEALARHK</sequence>
<dbReference type="OrthoDB" id="7575967at2"/>
<reference evidence="2 3" key="1">
    <citation type="submission" date="2019-03" db="EMBL/GenBank/DDBJ databases">
        <title>Genome sequence of Sphingomonas sp. 17J27-24.</title>
        <authorList>
            <person name="Kim M."/>
            <person name="Maeng S."/>
            <person name="Sathiyaraj S."/>
        </authorList>
    </citation>
    <scope>NUCLEOTIDE SEQUENCE [LARGE SCALE GENOMIC DNA]</scope>
    <source>
        <strain evidence="2 3">17J27-24</strain>
    </source>
</reference>
<keyword evidence="3" id="KW-1185">Reference proteome</keyword>
<evidence type="ECO:0000259" key="1">
    <source>
        <dbReference type="Pfam" id="PF21834"/>
    </source>
</evidence>
<dbReference type="RefSeq" id="WP_135084535.1">
    <property type="nucleotide sequence ID" value="NZ_SPDV01000008.1"/>
</dbReference>
<comment type="caution">
    <text evidence="2">The sequence shown here is derived from an EMBL/GenBank/DDBJ whole genome shotgun (WGS) entry which is preliminary data.</text>
</comment>
<dbReference type="Proteomes" id="UP000298213">
    <property type="component" value="Unassembled WGS sequence"/>
</dbReference>
<gene>
    <name evidence="2" type="ORF">E2493_05470</name>
</gene>